<dbReference type="EMBL" id="GL439651">
    <property type="protein sequence ID" value="EFN66880.1"/>
    <property type="molecule type" value="Genomic_DNA"/>
</dbReference>
<sequence>DNVETLHNRIVAAFQTLCATPGFWQRVRDSMRRRAVVCIATGDGHIGHFL</sequence>
<evidence type="ECO:0000313" key="1">
    <source>
        <dbReference type="EMBL" id="EFN66880.1"/>
    </source>
</evidence>
<accession>E2AI58</accession>
<dbReference type="InParanoid" id="E2AI58"/>
<feature type="non-terminal residue" evidence="1">
    <location>
        <position position="50"/>
    </location>
</feature>
<keyword evidence="2" id="KW-1185">Reference proteome</keyword>
<feature type="non-terminal residue" evidence="1">
    <location>
        <position position="1"/>
    </location>
</feature>
<dbReference type="Proteomes" id="UP000000311">
    <property type="component" value="Unassembled WGS sequence"/>
</dbReference>
<name>E2AI58_CAMFO</name>
<evidence type="ECO:0000313" key="2">
    <source>
        <dbReference type="Proteomes" id="UP000000311"/>
    </source>
</evidence>
<reference evidence="1 2" key="1">
    <citation type="journal article" date="2010" name="Science">
        <title>Genomic comparison of the ants Camponotus floridanus and Harpegnathos saltator.</title>
        <authorList>
            <person name="Bonasio R."/>
            <person name="Zhang G."/>
            <person name="Ye C."/>
            <person name="Mutti N.S."/>
            <person name="Fang X."/>
            <person name="Qin N."/>
            <person name="Donahue G."/>
            <person name="Yang P."/>
            <person name="Li Q."/>
            <person name="Li C."/>
            <person name="Zhang P."/>
            <person name="Huang Z."/>
            <person name="Berger S.L."/>
            <person name="Reinberg D."/>
            <person name="Wang J."/>
            <person name="Liebig J."/>
        </authorList>
    </citation>
    <scope>NUCLEOTIDE SEQUENCE [LARGE SCALE GENOMIC DNA]</scope>
    <source>
        <strain evidence="2">C129</strain>
    </source>
</reference>
<protein>
    <submittedName>
        <fullName evidence="1">Uncharacterized protein</fullName>
    </submittedName>
</protein>
<organism evidence="2">
    <name type="scientific">Camponotus floridanus</name>
    <name type="common">Florida carpenter ant</name>
    <dbReference type="NCBI Taxonomy" id="104421"/>
    <lineage>
        <taxon>Eukaryota</taxon>
        <taxon>Metazoa</taxon>
        <taxon>Ecdysozoa</taxon>
        <taxon>Arthropoda</taxon>
        <taxon>Hexapoda</taxon>
        <taxon>Insecta</taxon>
        <taxon>Pterygota</taxon>
        <taxon>Neoptera</taxon>
        <taxon>Endopterygota</taxon>
        <taxon>Hymenoptera</taxon>
        <taxon>Apocrita</taxon>
        <taxon>Aculeata</taxon>
        <taxon>Formicoidea</taxon>
        <taxon>Formicidae</taxon>
        <taxon>Formicinae</taxon>
        <taxon>Camponotus</taxon>
    </lineage>
</organism>
<dbReference type="AlphaFoldDB" id="E2AI58"/>
<proteinExistence type="predicted"/>
<gene>
    <name evidence="1" type="ORF">EAG_06179</name>
</gene>